<evidence type="ECO:0000313" key="2">
    <source>
        <dbReference type="Proteomes" id="UP000325645"/>
    </source>
</evidence>
<organism evidence="1 2">
    <name type="scientific">Pseudomonas fluorescens</name>
    <dbReference type="NCBI Taxonomy" id="294"/>
    <lineage>
        <taxon>Bacteria</taxon>
        <taxon>Pseudomonadati</taxon>
        <taxon>Pseudomonadota</taxon>
        <taxon>Gammaproteobacteria</taxon>
        <taxon>Pseudomonadales</taxon>
        <taxon>Pseudomonadaceae</taxon>
        <taxon>Pseudomonas</taxon>
    </lineage>
</organism>
<gene>
    <name evidence="1" type="ORF">PS943_03161</name>
</gene>
<name>A0A5E7WD76_PSEFL</name>
<dbReference type="AlphaFoldDB" id="A0A5E7WD76"/>
<reference evidence="1 2" key="1">
    <citation type="submission" date="2019-09" db="EMBL/GenBank/DDBJ databases">
        <authorList>
            <person name="Chandra G."/>
            <person name="Truman W A."/>
        </authorList>
    </citation>
    <scope>NUCLEOTIDE SEQUENCE [LARGE SCALE GENOMIC DNA]</scope>
    <source>
        <strain evidence="1">PS943</strain>
    </source>
</reference>
<protein>
    <submittedName>
        <fullName evidence="1">Uncharacterized protein</fullName>
    </submittedName>
</protein>
<proteinExistence type="predicted"/>
<accession>A0A5E7WD76</accession>
<sequence>MINGETDTSIVYQCPDLPTEVMVSSDVADRCFSILQASGGRHLKCHKQQVVLRVTHEDIQFDTYEIATTDPD</sequence>
<evidence type="ECO:0000313" key="1">
    <source>
        <dbReference type="EMBL" id="VVQ33082.1"/>
    </source>
</evidence>
<dbReference type="EMBL" id="CABVJH010000005">
    <property type="protein sequence ID" value="VVQ33082.1"/>
    <property type="molecule type" value="Genomic_DNA"/>
</dbReference>
<dbReference type="Proteomes" id="UP000325645">
    <property type="component" value="Unassembled WGS sequence"/>
</dbReference>